<name>A0ACC1LF38_9FUNG</name>
<organism evidence="1 2">
    <name type="scientific">Coemansia helicoidea</name>
    <dbReference type="NCBI Taxonomy" id="1286919"/>
    <lineage>
        <taxon>Eukaryota</taxon>
        <taxon>Fungi</taxon>
        <taxon>Fungi incertae sedis</taxon>
        <taxon>Zoopagomycota</taxon>
        <taxon>Kickxellomycotina</taxon>
        <taxon>Kickxellomycetes</taxon>
        <taxon>Kickxellales</taxon>
        <taxon>Kickxellaceae</taxon>
        <taxon>Coemansia</taxon>
    </lineage>
</organism>
<protein>
    <submittedName>
        <fullName evidence="1">Uncharacterized protein</fullName>
    </submittedName>
</protein>
<sequence>MSALVAHLRDMPAVTKLAAAAYTCLSAAAILLRYQAGWTAGNGGAADAARADPARHLVLRPGLVLSYPWTVATGALTEGNPVLLVCDVAVLLTVGCFLERQWGARNYAAFLAVAATAPALAATGAAWLLYAVRGRAELLYAVQIGGLAGVFSGFTVGLKQLVPEHSIKLLRGAVGFRVNDLPGLYTLVMPIVFGLLGDLGGILLVNIGFLVSFVYLRFYQRTGNVRGDRSDAFAFCTFFPEFAQPVVRRVSDAVFRAAVACRIVTSEDGYRQAVDLEAGLDRSLPTAPSPPPPAPQPEDSDAERRRALATKALDQRLGSASATPVEPATEAR</sequence>
<dbReference type="Proteomes" id="UP001140087">
    <property type="component" value="Unassembled WGS sequence"/>
</dbReference>
<proteinExistence type="predicted"/>
<accession>A0ACC1LF38</accession>
<gene>
    <name evidence="1" type="ORF">H4R21_000477</name>
</gene>
<evidence type="ECO:0000313" key="1">
    <source>
        <dbReference type="EMBL" id="KAJ2807443.1"/>
    </source>
</evidence>
<dbReference type="EMBL" id="JANBUN010000056">
    <property type="protein sequence ID" value="KAJ2807443.1"/>
    <property type="molecule type" value="Genomic_DNA"/>
</dbReference>
<evidence type="ECO:0000313" key="2">
    <source>
        <dbReference type="Proteomes" id="UP001140087"/>
    </source>
</evidence>
<reference evidence="1" key="1">
    <citation type="submission" date="2022-07" db="EMBL/GenBank/DDBJ databases">
        <title>Phylogenomic reconstructions and comparative analyses of Kickxellomycotina fungi.</title>
        <authorList>
            <person name="Reynolds N.K."/>
            <person name="Stajich J.E."/>
            <person name="Barry K."/>
            <person name="Grigoriev I.V."/>
            <person name="Crous P."/>
            <person name="Smith M.E."/>
        </authorList>
    </citation>
    <scope>NUCLEOTIDE SEQUENCE</scope>
    <source>
        <strain evidence="1">BCRC 34780</strain>
    </source>
</reference>
<comment type="caution">
    <text evidence="1">The sequence shown here is derived from an EMBL/GenBank/DDBJ whole genome shotgun (WGS) entry which is preliminary data.</text>
</comment>
<keyword evidence="2" id="KW-1185">Reference proteome</keyword>